<dbReference type="InterPro" id="IPR001810">
    <property type="entry name" value="F-box_dom"/>
</dbReference>
<dbReference type="AlphaFoldDB" id="A0A166E1X4"/>
<feature type="non-terminal residue" evidence="3">
    <location>
        <position position="213"/>
    </location>
</feature>
<dbReference type="Gene3D" id="1.20.1280.50">
    <property type="match status" value="1"/>
</dbReference>
<sequence>MGWMRRAKVARDDPDSTGATNTVNEHQINNEGQRSNINSLPNELLLLVFHDAIQSHDNCSAVLAVTCRRWRNIVIHEPKFWGSILLGSCHPLEKYRLWTMRIGTHSPPRRISLIIRGGPSVYIEPEWIQLFDALKARTYTIQSFHFHGNSESLSWANLRMGGFLCEEIYLHLDDRLSMNSSISAALSEPTWPTPYPPPLENSISPKILSFRQA</sequence>
<evidence type="ECO:0000313" key="4">
    <source>
        <dbReference type="Proteomes" id="UP000076798"/>
    </source>
</evidence>
<evidence type="ECO:0000313" key="3">
    <source>
        <dbReference type="EMBL" id="KZT39130.1"/>
    </source>
</evidence>
<protein>
    <recommendedName>
        <fullName evidence="2">F-box domain-containing protein</fullName>
    </recommendedName>
</protein>
<name>A0A166E1X4_9AGAM</name>
<dbReference type="InterPro" id="IPR036047">
    <property type="entry name" value="F-box-like_dom_sf"/>
</dbReference>
<dbReference type="SUPFAM" id="SSF81383">
    <property type="entry name" value="F-box domain"/>
    <property type="match status" value="1"/>
</dbReference>
<feature type="domain" description="F-box" evidence="2">
    <location>
        <begin position="37"/>
        <end position="84"/>
    </location>
</feature>
<evidence type="ECO:0000256" key="1">
    <source>
        <dbReference type="SAM" id="MobiDB-lite"/>
    </source>
</evidence>
<organism evidence="3 4">
    <name type="scientific">Sistotremastrum suecicum HHB10207 ss-3</name>
    <dbReference type="NCBI Taxonomy" id="1314776"/>
    <lineage>
        <taxon>Eukaryota</taxon>
        <taxon>Fungi</taxon>
        <taxon>Dikarya</taxon>
        <taxon>Basidiomycota</taxon>
        <taxon>Agaricomycotina</taxon>
        <taxon>Agaricomycetes</taxon>
        <taxon>Sistotremastrales</taxon>
        <taxon>Sistotremastraceae</taxon>
        <taxon>Sistotremastrum</taxon>
    </lineage>
</organism>
<accession>A0A166E1X4</accession>
<dbReference type="EMBL" id="KV428051">
    <property type="protein sequence ID" value="KZT39130.1"/>
    <property type="molecule type" value="Genomic_DNA"/>
</dbReference>
<dbReference type="Pfam" id="PF12937">
    <property type="entry name" value="F-box-like"/>
    <property type="match status" value="1"/>
</dbReference>
<reference evidence="3 4" key="1">
    <citation type="journal article" date="2016" name="Mol. Biol. Evol.">
        <title>Comparative Genomics of Early-Diverging Mushroom-Forming Fungi Provides Insights into the Origins of Lignocellulose Decay Capabilities.</title>
        <authorList>
            <person name="Nagy L.G."/>
            <person name="Riley R."/>
            <person name="Tritt A."/>
            <person name="Adam C."/>
            <person name="Daum C."/>
            <person name="Floudas D."/>
            <person name="Sun H."/>
            <person name="Yadav J.S."/>
            <person name="Pangilinan J."/>
            <person name="Larsson K.H."/>
            <person name="Matsuura K."/>
            <person name="Barry K."/>
            <person name="Labutti K."/>
            <person name="Kuo R."/>
            <person name="Ohm R.A."/>
            <person name="Bhattacharya S.S."/>
            <person name="Shirouzu T."/>
            <person name="Yoshinaga Y."/>
            <person name="Martin F.M."/>
            <person name="Grigoriev I.V."/>
            <person name="Hibbett D.S."/>
        </authorList>
    </citation>
    <scope>NUCLEOTIDE SEQUENCE [LARGE SCALE GENOMIC DNA]</scope>
    <source>
        <strain evidence="3 4">HHB10207 ss-3</strain>
    </source>
</reference>
<feature type="region of interest" description="Disordered" evidence="1">
    <location>
        <begin position="1"/>
        <end position="26"/>
    </location>
</feature>
<dbReference type="OrthoDB" id="2423701at2759"/>
<gene>
    <name evidence="3" type="ORF">SISSUDRAFT_1128298</name>
</gene>
<proteinExistence type="predicted"/>
<keyword evidence="4" id="KW-1185">Reference proteome</keyword>
<dbReference type="Proteomes" id="UP000076798">
    <property type="component" value="Unassembled WGS sequence"/>
</dbReference>
<feature type="compositionally biased region" description="Polar residues" evidence="1">
    <location>
        <begin position="17"/>
        <end position="26"/>
    </location>
</feature>
<evidence type="ECO:0000259" key="2">
    <source>
        <dbReference type="Pfam" id="PF12937"/>
    </source>
</evidence>